<dbReference type="Pfam" id="PF00188">
    <property type="entry name" value="CAP"/>
    <property type="match status" value="1"/>
</dbReference>
<evidence type="ECO:0000313" key="4">
    <source>
        <dbReference type="EnsemblMetazoa" id="GMOY008544-PA"/>
    </source>
</evidence>
<keyword evidence="5" id="KW-1185">Reference proteome</keyword>
<dbReference type="PhylomeDB" id="A0A1B0G5E8"/>
<comment type="subcellular location">
    <subcellularLocation>
        <location evidence="1">Secreted</location>
    </subcellularLocation>
</comment>
<dbReference type="Proteomes" id="UP000092444">
    <property type="component" value="Unassembled WGS sequence"/>
</dbReference>
<evidence type="ECO:0000256" key="2">
    <source>
        <dbReference type="ARBA" id="ARBA00022525"/>
    </source>
</evidence>
<dbReference type="Gene3D" id="3.40.33.10">
    <property type="entry name" value="CAP"/>
    <property type="match status" value="1"/>
</dbReference>
<name>A0A1B0G5E8_GLOMM</name>
<evidence type="ECO:0000256" key="1">
    <source>
        <dbReference type="ARBA" id="ARBA00004613"/>
    </source>
</evidence>
<organism evidence="4 5">
    <name type="scientific">Glossina morsitans morsitans</name>
    <name type="common">Savannah tsetse fly</name>
    <dbReference type="NCBI Taxonomy" id="37546"/>
    <lineage>
        <taxon>Eukaryota</taxon>
        <taxon>Metazoa</taxon>
        <taxon>Ecdysozoa</taxon>
        <taxon>Arthropoda</taxon>
        <taxon>Hexapoda</taxon>
        <taxon>Insecta</taxon>
        <taxon>Pterygota</taxon>
        <taxon>Neoptera</taxon>
        <taxon>Endopterygota</taxon>
        <taxon>Diptera</taxon>
        <taxon>Brachycera</taxon>
        <taxon>Muscomorpha</taxon>
        <taxon>Hippoboscoidea</taxon>
        <taxon>Glossinidae</taxon>
        <taxon>Glossina</taxon>
    </lineage>
</organism>
<evidence type="ECO:0000313" key="5">
    <source>
        <dbReference type="Proteomes" id="UP000092444"/>
    </source>
</evidence>
<dbReference type="SUPFAM" id="SSF55797">
    <property type="entry name" value="PR-1-like"/>
    <property type="match status" value="1"/>
</dbReference>
<reference evidence="4" key="1">
    <citation type="submission" date="2020-05" db="UniProtKB">
        <authorList>
            <consortium name="EnsemblMetazoa"/>
        </authorList>
    </citation>
    <scope>IDENTIFICATION</scope>
    <source>
        <strain evidence="4">Yale</strain>
    </source>
</reference>
<dbReference type="InterPro" id="IPR035940">
    <property type="entry name" value="CAP_sf"/>
</dbReference>
<dbReference type="EMBL" id="CCAG010000306">
    <property type="status" value="NOT_ANNOTATED_CDS"/>
    <property type="molecule type" value="Genomic_DNA"/>
</dbReference>
<dbReference type="InterPro" id="IPR014044">
    <property type="entry name" value="CAP_dom"/>
</dbReference>
<dbReference type="CDD" id="cd05380">
    <property type="entry name" value="CAP_euk"/>
    <property type="match status" value="1"/>
</dbReference>
<evidence type="ECO:0000259" key="3">
    <source>
        <dbReference type="SMART" id="SM00198"/>
    </source>
</evidence>
<dbReference type="EnsemblMetazoa" id="GMOY008544-RA">
    <property type="protein sequence ID" value="GMOY008544-PA"/>
    <property type="gene ID" value="GMOY008544"/>
</dbReference>
<keyword evidence="2" id="KW-0964">Secreted</keyword>
<sequence>MHAPMHIEYKENREHQSSAASCEEIYLNVVFKLLKQGIMLNIVKKRFIFAILVLNFMGNPVYSWEYCVAAEICPEETGHSLCNPIERFDISKAKYFSDQIVAFVPVTKKFKRIIIDIHNHYRNLIAGGGENNDKGGKFPIASRMRALLWDDELEYNSKLHIQAAKRMVHDNCRATNRYPLAGQNLGATAVHGKQKVFQTMLDHFRTMYLEKNMVISPEKLPEKLLSEHLAKSGHFTQLIGDRNSRVGCAFAIGLNCTVSEITNLGSYIELKYQTLGFVSN</sequence>
<dbReference type="InterPro" id="IPR002413">
    <property type="entry name" value="V5_allergen-like"/>
</dbReference>
<accession>A0A1B0G5E8</accession>
<dbReference type="STRING" id="37546.A0A1B0G5E8"/>
<feature type="domain" description="SCP" evidence="3">
    <location>
        <begin position="109"/>
        <end position="280"/>
    </location>
</feature>
<proteinExistence type="predicted"/>
<dbReference type="AlphaFoldDB" id="A0A1B0G5E8"/>
<dbReference type="SMART" id="SM00198">
    <property type="entry name" value="SCP"/>
    <property type="match status" value="1"/>
</dbReference>
<dbReference type="VEuPathDB" id="VectorBase:GMOY008544"/>
<dbReference type="PRINTS" id="PR00838">
    <property type="entry name" value="V5ALLERGEN"/>
</dbReference>
<dbReference type="GO" id="GO:0005576">
    <property type="term" value="C:extracellular region"/>
    <property type="evidence" value="ECO:0007669"/>
    <property type="project" value="UniProtKB-SubCell"/>
</dbReference>
<protein>
    <recommendedName>
        <fullName evidence="3">SCP domain-containing protein</fullName>
    </recommendedName>
</protein>